<dbReference type="PANTHER" id="PTHR42699">
    <property type="match status" value="1"/>
</dbReference>
<comment type="caution">
    <text evidence="5">The sequence shown here is derived from an EMBL/GenBank/DDBJ whole genome shotgun (WGS) entry which is preliminary data.</text>
</comment>
<feature type="region of interest" description="Disordered" evidence="4">
    <location>
        <begin position="99"/>
        <end position="119"/>
    </location>
</feature>
<reference evidence="5 6" key="1">
    <citation type="submission" date="2024-02" db="EMBL/GenBank/DDBJ databases">
        <title>Discinaceae phylogenomics.</title>
        <authorList>
            <person name="Dirks A.C."/>
            <person name="James T.Y."/>
        </authorList>
    </citation>
    <scope>NUCLEOTIDE SEQUENCE [LARGE SCALE GENOMIC DNA]</scope>
    <source>
        <strain evidence="5 6">ACD0624</strain>
    </source>
</reference>
<keyword evidence="6" id="KW-1185">Reference proteome</keyword>
<sequence>MKLSAQLPRLLLTTGECLTGPDAYPLRFFIHKSIQELAQMILQRLGAPGEATMLFPSLEVSKQWEFKIAKQFWQHTGDGISSRRAELCLDEVHKIVRQSSVATTNNNPPSRVSKGPKRYSRPLEKIECKPAVQIPDVETGVDSSRYVEERFGRNLDLAFISSAKLAIRRRIAGTLKSNVGLKDALGLLSEGGRLGEGFSENDVYLYPTGMSAIYNAHRLLMSARGPKKSVCYGFPYIDTLKILEKFGPGCHFFGHGSAKELEELETMLQSGEEILGLFCEFPSNPLLKSPNMARIRELANKYNFAVVVDETVGNFLNVHVLPYADLVVSSLTKVFSGDSNVMGGSMVLNPNGRYYKLLKEKLCASYEDNYWGEDSLFLERNSRDFVSRIERTNKNAEIVSDILRQHPRVKEVYYPKYSPTRDYYDACRCTTGGYGGLLSVTFHTNEDAIEMFDALETAKGPSLGTNFTLCCPYTLLAHYGELEWAGQFGVDSHLIRISVGLEETEELVGVFERALAVL</sequence>
<dbReference type="PANTHER" id="PTHR42699:SF1">
    <property type="entry name" value="CYSTATHIONINE GAMMA-SYNTHASE-RELATED"/>
    <property type="match status" value="1"/>
</dbReference>
<comment type="similarity">
    <text evidence="3">Belongs to the trans-sulfuration enzymes family.</text>
</comment>
<dbReference type="InterPro" id="IPR051750">
    <property type="entry name" value="Trans-sulfuration_enzymes"/>
</dbReference>
<name>A0ABR3GSP5_9PEZI</name>
<gene>
    <name evidence="5" type="primary">STR2</name>
    <name evidence="5" type="ORF">Q9L58_002074</name>
</gene>
<evidence type="ECO:0000313" key="5">
    <source>
        <dbReference type="EMBL" id="KAL0638843.1"/>
    </source>
</evidence>
<dbReference type="InterPro" id="IPR015424">
    <property type="entry name" value="PyrdxlP-dep_Trfase"/>
</dbReference>
<dbReference type="Gene3D" id="3.90.1150.10">
    <property type="entry name" value="Aspartate Aminotransferase, domain 1"/>
    <property type="match status" value="1"/>
</dbReference>
<dbReference type="Proteomes" id="UP001447188">
    <property type="component" value="Unassembled WGS sequence"/>
</dbReference>
<feature type="compositionally biased region" description="Polar residues" evidence="4">
    <location>
        <begin position="99"/>
        <end position="110"/>
    </location>
</feature>
<protein>
    <submittedName>
        <fullName evidence="5">Cystathionine gamma-synthase</fullName>
        <ecNumber evidence="5">2.5.1.48</ecNumber>
    </submittedName>
</protein>
<evidence type="ECO:0000256" key="3">
    <source>
        <dbReference type="RuleBase" id="RU362118"/>
    </source>
</evidence>
<dbReference type="InterPro" id="IPR000277">
    <property type="entry name" value="Cys/Met-Metab_PyrdxlP-dep_enz"/>
</dbReference>
<accession>A0ABR3GSP5</accession>
<proteinExistence type="inferred from homology"/>
<dbReference type="GO" id="GO:0003962">
    <property type="term" value="F:cystathionine gamma-synthase activity"/>
    <property type="evidence" value="ECO:0007669"/>
    <property type="project" value="UniProtKB-EC"/>
</dbReference>
<evidence type="ECO:0000313" key="6">
    <source>
        <dbReference type="Proteomes" id="UP001447188"/>
    </source>
</evidence>
<dbReference type="EMBL" id="JBBBZM010000017">
    <property type="protein sequence ID" value="KAL0638843.1"/>
    <property type="molecule type" value="Genomic_DNA"/>
</dbReference>
<keyword evidence="2 3" id="KW-0663">Pyridoxal phosphate</keyword>
<dbReference type="InterPro" id="IPR015422">
    <property type="entry name" value="PyrdxlP-dep_Trfase_small"/>
</dbReference>
<evidence type="ECO:0000256" key="1">
    <source>
        <dbReference type="ARBA" id="ARBA00001933"/>
    </source>
</evidence>
<dbReference type="Gene3D" id="3.40.640.10">
    <property type="entry name" value="Type I PLP-dependent aspartate aminotransferase-like (Major domain)"/>
    <property type="match status" value="1"/>
</dbReference>
<dbReference type="SUPFAM" id="SSF53383">
    <property type="entry name" value="PLP-dependent transferases"/>
    <property type="match status" value="1"/>
</dbReference>
<dbReference type="Pfam" id="PF01053">
    <property type="entry name" value="Cys_Met_Meta_PP"/>
    <property type="match status" value="1"/>
</dbReference>
<dbReference type="EC" id="2.5.1.48" evidence="5"/>
<comment type="cofactor">
    <cofactor evidence="1 3">
        <name>pyridoxal 5'-phosphate</name>
        <dbReference type="ChEBI" id="CHEBI:597326"/>
    </cofactor>
</comment>
<evidence type="ECO:0000256" key="4">
    <source>
        <dbReference type="SAM" id="MobiDB-lite"/>
    </source>
</evidence>
<keyword evidence="5" id="KW-0808">Transferase</keyword>
<dbReference type="InterPro" id="IPR015421">
    <property type="entry name" value="PyrdxlP-dep_Trfase_major"/>
</dbReference>
<evidence type="ECO:0000256" key="2">
    <source>
        <dbReference type="ARBA" id="ARBA00022898"/>
    </source>
</evidence>
<organism evidence="5 6">
    <name type="scientific">Discina gigas</name>
    <dbReference type="NCBI Taxonomy" id="1032678"/>
    <lineage>
        <taxon>Eukaryota</taxon>
        <taxon>Fungi</taxon>
        <taxon>Dikarya</taxon>
        <taxon>Ascomycota</taxon>
        <taxon>Pezizomycotina</taxon>
        <taxon>Pezizomycetes</taxon>
        <taxon>Pezizales</taxon>
        <taxon>Discinaceae</taxon>
        <taxon>Discina</taxon>
    </lineage>
</organism>